<proteinExistence type="predicted"/>
<dbReference type="EMBL" id="CAKJTG010000025">
    <property type="protein sequence ID" value="CAG9609923.1"/>
    <property type="molecule type" value="Genomic_DNA"/>
</dbReference>
<evidence type="ECO:0000313" key="1">
    <source>
        <dbReference type="EMBL" id="CAG9609923.1"/>
    </source>
</evidence>
<dbReference type="Proteomes" id="UP000789845">
    <property type="component" value="Unassembled WGS sequence"/>
</dbReference>
<accession>A0A9C7GCS3</accession>
<protein>
    <submittedName>
        <fullName evidence="1">Uncharacterized protein</fullName>
    </submittedName>
</protein>
<sequence>MSLTFSLFCECKQSYYAIFNFLEDNIAFDLTIAALSPLVSLKLYAPVNSEVLSPFTFILTKSSQHHPNILLYYIRKTQAF</sequence>
<keyword evidence="2" id="KW-1185">Reference proteome</keyword>
<comment type="caution">
    <text evidence="1">The sequence shown here is derived from an EMBL/GenBank/DDBJ whole genome shotgun (WGS) entry which is preliminary data.</text>
</comment>
<organism evidence="1 2">
    <name type="scientific">Pseudoneobacillus rhizosphaerae</name>
    <dbReference type="NCBI Taxonomy" id="2880968"/>
    <lineage>
        <taxon>Bacteria</taxon>
        <taxon>Bacillati</taxon>
        <taxon>Bacillota</taxon>
        <taxon>Bacilli</taxon>
        <taxon>Bacillales</taxon>
        <taxon>Bacillaceae</taxon>
        <taxon>Pseudoneobacillus</taxon>
    </lineage>
</organism>
<evidence type="ECO:0000313" key="2">
    <source>
        <dbReference type="Proteomes" id="UP000789845"/>
    </source>
</evidence>
<dbReference type="AlphaFoldDB" id="A0A9C7GCS3"/>
<name>A0A9C7GCS3_9BACI</name>
<reference evidence="1" key="1">
    <citation type="submission" date="2021-10" db="EMBL/GenBank/DDBJ databases">
        <authorList>
            <person name="Criscuolo A."/>
        </authorList>
    </citation>
    <scope>NUCLEOTIDE SEQUENCE</scope>
    <source>
        <strain evidence="1">CIP111885</strain>
    </source>
</reference>
<gene>
    <name evidence="1" type="ORF">NEOCIP111885_03666</name>
</gene>